<evidence type="ECO:0000259" key="16">
    <source>
        <dbReference type="PROSITE" id="PS51192"/>
    </source>
</evidence>
<keyword evidence="20" id="KW-1185">Reference proteome</keyword>
<dbReference type="eggNOG" id="KOG0335">
    <property type="taxonomic scope" value="Eukaryota"/>
</dbReference>
<dbReference type="InterPro" id="IPR000629">
    <property type="entry name" value="RNA-helicase_DEAD-box_CS"/>
</dbReference>
<gene>
    <name evidence="19" type="ORF">SPPG_01722</name>
</gene>
<dbReference type="InParanoid" id="A0A0L0HPB6"/>
<dbReference type="GO" id="GO:0016787">
    <property type="term" value="F:hydrolase activity"/>
    <property type="evidence" value="ECO:0007669"/>
    <property type="project" value="UniProtKB-KW"/>
</dbReference>
<dbReference type="GO" id="GO:0003724">
    <property type="term" value="F:RNA helicase activity"/>
    <property type="evidence" value="ECO:0007669"/>
    <property type="project" value="UniProtKB-EC"/>
</dbReference>
<dbReference type="InterPro" id="IPR027417">
    <property type="entry name" value="P-loop_NTPase"/>
</dbReference>
<evidence type="ECO:0000259" key="18">
    <source>
        <dbReference type="PROSITE" id="PS51195"/>
    </source>
</evidence>
<dbReference type="FunFam" id="3.40.50.300:FF:000397">
    <property type="entry name" value="Probable ATP-dependent RNA helicase DDX4"/>
    <property type="match status" value="1"/>
</dbReference>
<dbReference type="SMART" id="SM00487">
    <property type="entry name" value="DEXDc"/>
    <property type="match status" value="1"/>
</dbReference>
<keyword evidence="7" id="KW-0694">RNA-binding</keyword>
<dbReference type="PROSITE" id="PS51195">
    <property type="entry name" value="Q_MOTIF"/>
    <property type="match status" value="1"/>
</dbReference>
<dbReference type="InterPro" id="IPR044763">
    <property type="entry name" value="Ded1/Dbp1_DEADc"/>
</dbReference>
<dbReference type="CDD" id="cd18787">
    <property type="entry name" value="SF2_C_DEAD"/>
    <property type="match status" value="1"/>
</dbReference>
<dbReference type="PANTHER" id="PTHR47958">
    <property type="entry name" value="ATP-DEPENDENT RNA HELICASE DBP3"/>
    <property type="match status" value="1"/>
</dbReference>
<dbReference type="EMBL" id="KQ257452">
    <property type="protein sequence ID" value="KND02634.1"/>
    <property type="molecule type" value="Genomic_DNA"/>
</dbReference>
<evidence type="ECO:0000256" key="3">
    <source>
        <dbReference type="ARBA" id="ARBA00022741"/>
    </source>
</evidence>
<organism evidence="19 20">
    <name type="scientific">Spizellomyces punctatus (strain DAOM BR117)</name>
    <dbReference type="NCBI Taxonomy" id="645134"/>
    <lineage>
        <taxon>Eukaryota</taxon>
        <taxon>Fungi</taxon>
        <taxon>Fungi incertae sedis</taxon>
        <taxon>Chytridiomycota</taxon>
        <taxon>Chytridiomycota incertae sedis</taxon>
        <taxon>Chytridiomycetes</taxon>
        <taxon>Spizellomycetales</taxon>
        <taxon>Spizellomycetaceae</taxon>
        <taxon>Spizellomyces</taxon>
    </lineage>
</organism>
<evidence type="ECO:0000256" key="14">
    <source>
        <dbReference type="RuleBase" id="RU000492"/>
    </source>
</evidence>
<dbReference type="OrthoDB" id="196131at2759"/>
<dbReference type="STRING" id="645134.A0A0L0HPB6"/>
<evidence type="ECO:0000256" key="8">
    <source>
        <dbReference type="ARBA" id="ARBA00024358"/>
    </source>
</evidence>
<dbReference type="RefSeq" id="XP_016610673.1">
    <property type="nucleotide sequence ID" value="XM_016750037.1"/>
</dbReference>
<dbReference type="GO" id="GO:0003743">
    <property type="term" value="F:translation initiation factor activity"/>
    <property type="evidence" value="ECO:0007669"/>
    <property type="project" value="UniProtKB-KW"/>
</dbReference>
<dbReference type="Pfam" id="PF00271">
    <property type="entry name" value="Helicase_C"/>
    <property type="match status" value="1"/>
</dbReference>
<dbReference type="AlphaFoldDB" id="A0A0L0HPB6"/>
<feature type="domain" description="DEAD-box RNA helicase Q" evidence="18">
    <location>
        <begin position="109"/>
        <end position="138"/>
    </location>
</feature>
<dbReference type="Pfam" id="PF00270">
    <property type="entry name" value="DEAD"/>
    <property type="match status" value="1"/>
</dbReference>
<evidence type="ECO:0000256" key="6">
    <source>
        <dbReference type="ARBA" id="ARBA00022840"/>
    </source>
</evidence>
<proteinExistence type="inferred from homology"/>
<feature type="region of interest" description="Disordered" evidence="15">
    <location>
        <begin position="1"/>
        <end position="74"/>
    </location>
</feature>
<reference evidence="19 20" key="1">
    <citation type="submission" date="2009-08" db="EMBL/GenBank/DDBJ databases">
        <title>The Genome Sequence of Spizellomyces punctatus strain DAOM BR117.</title>
        <authorList>
            <consortium name="The Broad Institute Genome Sequencing Platform"/>
            <person name="Russ C."/>
            <person name="Cuomo C."/>
            <person name="Shea T."/>
            <person name="Young S.K."/>
            <person name="Zeng Q."/>
            <person name="Koehrsen M."/>
            <person name="Haas B."/>
            <person name="Borodovsky M."/>
            <person name="Guigo R."/>
            <person name="Alvarado L."/>
            <person name="Berlin A."/>
            <person name="Bochicchio J."/>
            <person name="Borenstein D."/>
            <person name="Chapman S."/>
            <person name="Chen Z."/>
            <person name="Engels R."/>
            <person name="Freedman E."/>
            <person name="Gellesch M."/>
            <person name="Goldberg J."/>
            <person name="Griggs A."/>
            <person name="Gujja S."/>
            <person name="Heiman D."/>
            <person name="Hepburn T."/>
            <person name="Howarth C."/>
            <person name="Jen D."/>
            <person name="Larson L."/>
            <person name="Lewis B."/>
            <person name="Mehta T."/>
            <person name="Park D."/>
            <person name="Pearson M."/>
            <person name="Roberts A."/>
            <person name="Saif S."/>
            <person name="Shenoy N."/>
            <person name="Sisk P."/>
            <person name="Stolte C."/>
            <person name="Sykes S."/>
            <person name="Thomson T."/>
            <person name="Walk T."/>
            <person name="White J."/>
            <person name="Yandava C."/>
            <person name="Burger G."/>
            <person name="Gray M.W."/>
            <person name="Holland P.W.H."/>
            <person name="King N."/>
            <person name="Lang F.B.F."/>
            <person name="Roger A.J."/>
            <person name="Ruiz-Trillo I."/>
            <person name="Lander E."/>
            <person name="Nusbaum C."/>
        </authorList>
    </citation>
    <scope>NUCLEOTIDE SEQUENCE [LARGE SCALE GENOMIC DNA]</scope>
    <source>
        <strain evidence="19 20">DAOM BR117</strain>
    </source>
</reference>
<evidence type="ECO:0000256" key="7">
    <source>
        <dbReference type="ARBA" id="ARBA00022884"/>
    </source>
</evidence>
<dbReference type="FunFam" id="3.40.50.300:FF:000008">
    <property type="entry name" value="ATP-dependent RNA helicase RhlB"/>
    <property type="match status" value="1"/>
</dbReference>
<dbReference type="PROSITE" id="PS51192">
    <property type="entry name" value="HELICASE_ATP_BIND_1"/>
    <property type="match status" value="1"/>
</dbReference>
<dbReference type="InterPro" id="IPR014014">
    <property type="entry name" value="RNA_helicase_DEAD_Q_motif"/>
</dbReference>
<name>A0A0L0HPB6_SPIPD</name>
<comment type="function">
    <text evidence="11">ATP-binding RNA helicase involved in translation initiation. Remodels RNA in response to ADP and ATP concentrations by facilitating disruption, but also formation of RNA duplexes.</text>
</comment>
<evidence type="ECO:0000256" key="15">
    <source>
        <dbReference type="SAM" id="MobiDB-lite"/>
    </source>
</evidence>
<keyword evidence="4 14" id="KW-0378">Hydrolase</keyword>
<dbReference type="InterPro" id="IPR001650">
    <property type="entry name" value="Helicase_C-like"/>
</dbReference>
<dbReference type="OMA" id="IDHETMA"/>
<evidence type="ECO:0000256" key="13">
    <source>
        <dbReference type="PROSITE-ProRule" id="PRU00552"/>
    </source>
</evidence>
<feature type="region of interest" description="Disordered" evidence="15">
    <location>
        <begin position="502"/>
        <end position="522"/>
    </location>
</feature>
<evidence type="ECO:0000256" key="12">
    <source>
        <dbReference type="ARBA" id="ARBA00047984"/>
    </source>
</evidence>
<sequence>MPSARNGVRNNHYDEDDEVAYESEYAKSRSSTVERLADEFGSRLSLADDVPQNSRNARPVQKRPWTPGPRDSRTEQRLFSERITEGINFEKYDEIPVSTAGYEVPAPIGTFEESTLHQGVKWILKELAKYNKPTPVQRYAIPISSAGRDLMACAQTGSGKTAAYLLPIISNLFYDGPGGERGPSALILAPTRELAMQIHHEAKKLTYRSFVKAVCVYGGQGAPTVSDQAYQMQDGCDLLIATTGRLMDHLERGNVTLTNCRYLVLDEADRMLDMGFEIDVRTIVQDADMPEEHQTALFSATFPKEIQMMATDFLNDYIFLTIGQIGSTTSDIKQIVMNVPRHAKRRELVRLLQADKQEAIRNQPLRYLVLIFVATKREAAAISYHLESEGFRAGTIHGDLTQSQREQALAAFKSAKKPILVATDVAQRGLDIPNVMHVIQYDLPNQIDDHVHRIGRTGRAGNLGKATAFWNPDNFAITRDLVKKLQENKQIVPEFLRGGGGGGFGGGASQSGGGSSSRSFGW</sequence>
<keyword evidence="3 14" id="KW-0547">Nucleotide-binding</keyword>
<feature type="domain" description="Helicase ATP-binding" evidence="16">
    <location>
        <begin position="141"/>
        <end position="320"/>
    </location>
</feature>
<dbReference type="InterPro" id="IPR014001">
    <property type="entry name" value="Helicase_ATP-bd"/>
</dbReference>
<evidence type="ECO:0000256" key="11">
    <source>
        <dbReference type="ARBA" id="ARBA00025161"/>
    </source>
</evidence>
<feature type="domain" description="Helicase C-terminal" evidence="17">
    <location>
        <begin position="347"/>
        <end position="500"/>
    </location>
</feature>
<dbReference type="PROSITE" id="PS00039">
    <property type="entry name" value="DEAD_ATP_HELICASE"/>
    <property type="match status" value="1"/>
</dbReference>
<dbReference type="VEuPathDB" id="FungiDB:SPPG_01722"/>
<evidence type="ECO:0000259" key="17">
    <source>
        <dbReference type="PROSITE" id="PS51194"/>
    </source>
</evidence>
<dbReference type="SUPFAM" id="SSF52540">
    <property type="entry name" value="P-loop containing nucleoside triphosphate hydrolases"/>
    <property type="match status" value="1"/>
</dbReference>
<evidence type="ECO:0000256" key="9">
    <source>
        <dbReference type="ARBA" id="ARBA00024397"/>
    </source>
</evidence>
<dbReference type="InterPro" id="IPR011545">
    <property type="entry name" value="DEAD/DEAH_box_helicase_dom"/>
</dbReference>
<dbReference type="GO" id="GO:0003723">
    <property type="term" value="F:RNA binding"/>
    <property type="evidence" value="ECO:0007669"/>
    <property type="project" value="UniProtKB-KW"/>
</dbReference>
<evidence type="ECO:0000256" key="5">
    <source>
        <dbReference type="ARBA" id="ARBA00022806"/>
    </source>
</evidence>
<keyword evidence="5 14" id="KW-0347">Helicase</keyword>
<dbReference type="EC" id="3.6.4.13" evidence="1"/>
<evidence type="ECO:0000256" key="4">
    <source>
        <dbReference type="ARBA" id="ARBA00022801"/>
    </source>
</evidence>
<dbReference type="GO" id="GO:0005524">
    <property type="term" value="F:ATP binding"/>
    <property type="evidence" value="ECO:0007669"/>
    <property type="project" value="UniProtKB-KW"/>
</dbReference>
<evidence type="ECO:0000313" key="19">
    <source>
        <dbReference type="EMBL" id="KND02634.1"/>
    </source>
</evidence>
<protein>
    <recommendedName>
        <fullName evidence="9">ATP-dependent RNA helicase DED1</fullName>
        <ecNumber evidence="1">3.6.4.13</ecNumber>
    </recommendedName>
    <alternativeName>
        <fullName evidence="10">ATP-dependent RNA helicase ded1</fullName>
    </alternativeName>
</protein>
<keyword evidence="2" id="KW-0396">Initiation factor</keyword>
<dbReference type="Gene3D" id="3.40.50.300">
    <property type="entry name" value="P-loop containing nucleotide triphosphate hydrolases"/>
    <property type="match status" value="2"/>
</dbReference>
<comment type="catalytic activity">
    <reaction evidence="12">
        <text>ATP + H2O = ADP + phosphate + H(+)</text>
        <dbReference type="Rhea" id="RHEA:13065"/>
        <dbReference type="ChEBI" id="CHEBI:15377"/>
        <dbReference type="ChEBI" id="CHEBI:15378"/>
        <dbReference type="ChEBI" id="CHEBI:30616"/>
        <dbReference type="ChEBI" id="CHEBI:43474"/>
        <dbReference type="ChEBI" id="CHEBI:456216"/>
        <dbReference type="EC" id="3.6.4.13"/>
    </reaction>
</comment>
<feature type="short sequence motif" description="Q motif" evidence="13">
    <location>
        <begin position="109"/>
        <end position="138"/>
    </location>
</feature>
<comment type="similarity">
    <text evidence="8">Belongs to the DEAD box helicase family. DDX3/DED1 subfamily.</text>
</comment>
<accession>A0A0L0HPB6</accession>
<keyword evidence="2" id="KW-0648">Protein biosynthesis</keyword>
<feature type="compositionally biased region" description="Gly residues" evidence="15">
    <location>
        <begin position="502"/>
        <end position="515"/>
    </location>
</feature>
<dbReference type="GeneID" id="27685365"/>
<dbReference type="Proteomes" id="UP000053201">
    <property type="component" value="Unassembled WGS sequence"/>
</dbReference>
<evidence type="ECO:0000256" key="10">
    <source>
        <dbReference type="ARBA" id="ARBA00024405"/>
    </source>
</evidence>
<evidence type="ECO:0000256" key="1">
    <source>
        <dbReference type="ARBA" id="ARBA00012552"/>
    </source>
</evidence>
<dbReference type="PROSITE" id="PS51194">
    <property type="entry name" value="HELICASE_CTER"/>
    <property type="match status" value="1"/>
</dbReference>
<dbReference type="SMART" id="SM00490">
    <property type="entry name" value="HELICc"/>
    <property type="match status" value="1"/>
</dbReference>
<evidence type="ECO:0000256" key="2">
    <source>
        <dbReference type="ARBA" id="ARBA00022540"/>
    </source>
</evidence>
<dbReference type="CDD" id="cd17967">
    <property type="entry name" value="DEADc_DDX3_DDX4"/>
    <property type="match status" value="1"/>
</dbReference>
<keyword evidence="6 14" id="KW-0067">ATP-binding</keyword>
<evidence type="ECO:0000313" key="20">
    <source>
        <dbReference type="Proteomes" id="UP000053201"/>
    </source>
</evidence>